<evidence type="ECO:0000313" key="3">
    <source>
        <dbReference type="Proteomes" id="UP001196413"/>
    </source>
</evidence>
<protein>
    <submittedName>
        <fullName evidence="2">Uncharacterized protein</fullName>
    </submittedName>
</protein>
<organism evidence="2 3">
    <name type="scientific">Parelaphostrongylus tenuis</name>
    <name type="common">Meningeal worm</name>
    <dbReference type="NCBI Taxonomy" id="148309"/>
    <lineage>
        <taxon>Eukaryota</taxon>
        <taxon>Metazoa</taxon>
        <taxon>Ecdysozoa</taxon>
        <taxon>Nematoda</taxon>
        <taxon>Chromadorea</taxon>
        <taxon>Rhabditida</taxon>
        <taxon>Rhabditina</taxon>
        <taxon>Rhabditomorpha</taxon>
        <taxon>Strongyloidea</taxon>
        <taxon>Metastrongylidae</taxon>
        <taxon>Parelaphostrongylus</taxon>
    </lineage>
</organism>
<dbReference type="EMBL" id="JAHQIW010004410">
    <property type="protein sequence ID" value="KAJ1362262.1"/>
    <property type="molecule type" value="Genomic_DNA"/>
</dbReference>
<keyword evidence="1" id="KW-1133">Transmembrane helix</keyword>
<evidence type="ECO:0000313" key="2">
    <source>
        <dbReference type="EMBL" id="KAJ1362262.1"/>
    </source>
</evidence>
<name>A0AAD5QUV5_PARTN</name>
<keyword evidence="3" id="KW-1185">Reference proteome</keyword>
<sequence>MDTFISIVRLPANLYIISLLATISTVLGCGVMPAGQMSTRNFTVIGFTLPVVKVYFPAADAPTRVPGIATSEAAAAGFVQRLVMQTVLQVLESQGCSVLLPDAVISAILSQLTVTVIYSPLMCPKVHVGTMDMTTMREYQF</sequence>
<reference evidence="2" key="1">
    <citation type="submission" date="2021-06" db="EMBL/GenBank/DDBJ databases">
        <title>Parelaphostrongylus tenuis whole genome reference sequence.</title>
        <authorList>
            <person name="Garwood T.J."/>
            <person name="Larsen P.A."/>
            <person name="Fountain-Jones N.M."/>
            <person name="Garbe J.R."/>
            <person name="Macchietto M.G."/>
            <person name="Kania S.A."/>
            <person name="Gerhold R.W."/>
            <person name="Richards J.E."/>
            <person name="Wolf T.M."/>
        </authorList>
    </citation>
    <scope>NUCLEOTIDE SEQUENCE</scope>
    <source>
        <strain evidence="2">MNPRO001-30</strain>
        <tissue evidence="2">Meninges</tissue>
    </source>
</reference>
<dbReference type="AlphaFoldDB" id="A0AAD5QUV5"/>
<feature type="transmembrane region" description="Helical" evidence="1">
    <location>
        <begin position="12"/>
        <end position="32"/>
    </location>
</feature>
<evidence type="ECO:0000256" key="1">
    <source>
        <dbReference type="SAM" id="Phobius"/>
    </source>
</evidence>
<comment type="caution">
    <text evidence="2">The sequence shown here is derived from an EMBL/GenBank/DDBJ whole genome shotgun (WGS) entry which is preliminary data.</text>
</comment>
<dbReference type="Proteomes" id="UP001196413">
    <property type="component" value="Unassembled WGS sequence"/>
</dbReference>
<proteinExistence type="predicted"/>
<accession>A0AAD5QUV5</accession>
<gene>
    <name evidence="2" type="ORF">KIN20_021766</name>
</gene>
<keyword evidence="1" id="KW-0472">Membrane</keyword>
<keyword evidence="1" id="KW-0812">Transmembrane</keyword>